<feature type="compositionally biased region" description="Polar residues" evidence="1">
    <location>
        <begin position="1316"/>
        <end position="1325"/>
    </location>
</feature>
<gene>
    <name evidence="3" type="ORF">KFL_005540030</name>
</gene>
<feature type="compositionally biased region" description="Basic and acidic residues" evidence="1">
    <location>
        <begin position="1531"/>
        <end position="1546"/>
    </location>
</feature>
<feature type="compositionally biased region" description="Basic and acidic residues" evidence="1">
    <location>
        <begin position="1300"/>
        <end position="1313"/>
    </location>
</feature>
<dbReference type="EMBL" id="DF237503">
    <property type="protein sequence ID" value="GAQ89709.1"/>
    <property type="molecule type" value="Genomic_DNA"/>
</dbReference>
<feature type="region of interest" description="Disordered" evidence="1">
    <location>
        <begin position="1299"/>
        <end position="1386"/>
    </location>
</feature>
<feature type="region of interest" description="Disordered" evidence="1">
    <location>
        <begin position="1244"/>
        <end position="1274"/>
    </location>
</feature>
<feature type="region of interest" description="Disordered" evidence="1">
    <location>
        <begin position="1175"/>
        <end position="1194"/>
    </location>
</feature>
<dbReference type="PANTHER" id="PTHR36805:SF7">
    <property type="entry name" value="AGENET DOMAIN-CONTAINING PROTEIN"/>
    <property type="match status" value="1"/>
</dbReference>
<evidence type="ECO:0000313" key="4">
    <source>
        <dbReference type="Proteomes" id="UP000054558"/>
    </source>
</evidence>
<proteinExistence type="predicted"/>
<feature type="region of interest" description="Disordered" evidence="1">
    <location>
        <begin position="732"/>
        <end position="778"/>
    </location>
</feature>
<name>A0A1Y1IJX3_KLENI</name>
<feature type="compositionally biased region" description="Basic and acidic residues" evidence="1">
    <location>
        <begin position="1244"/>
        <end position="1257"/>
    </location>
</feature>
<feature type="compositionally biased region" description="Acidic residues" evidence="1">
    <location>
        <begin position="273"/>
        <end position="285"/>
    </location>
</feature>
<feature type="compositionally biased region" description="Basic and acidic residues" evidence="1">
    <location>
        <begin position="753"/>
        <end position="768"/>
    </location>
</feature>
<feature type="region of interest" description="Disordered" evidence="1">
    <location>
        <begin position="566"/>
        <end position="588"/>
    </location>
</feature>
<feature type="compositionally biased region" description="Low complexity" evidence="1">
    <location>
        <begin position="654"/>
        <end position="667"/>
    </location>
</feature>
<dbReference type="SMART" id="SM00743">
    <property type="entry name" value="Agenet"/>
    <property type="match status" value="2"/>
</dbReference>
<feature type="compositionally biased region" description="Polar residues" evidence="1">
    <location>
        <begin position="247"/>
        <end position="260"/>
    </location>
</feature>
<feature type="compositionally biased region" description="Basic and acidic residues" evidence="1">
    <location>
        <begin position="1776"/>
        <end position="1790"/>
    </location>
</feature>
<feature type="compositionally biased region" description="Basic and acidic residues" evidence="1">
    <location>
        <begin position="1334"/>
        <end position="1348"/>
    </location>
</feature>
<organism evidence="3 4">
    <name type="scientific">Klebsormidium nitens</name>
    <name type="common">Green alga</name>
    <name type="synonym">Ulothrix nitens</name>
    <dbReference type="NCBI Taxonomy" id="105231"/>
    <lineage>
        <taxon>Eukaryota</taxon>
        <taxon>Viridiplantae</taxon>
        <taxon>Streptophyta</taxon>
        <taxon>Klebsormidiophyceae</taxon>
        <taxon>Klebsormidiales</taxon>
        <taxon>Klebsormidiaceae</taxon>
        <taxon>Klebsormidium</taxon>
    </lineage>
</organism>
<dbReference type="Proteomes" id="UP000054558">
    <property type="component" value="Unassembled WGS sequence"/>
</dbReference>
<evidence type="ECO:0000313" key="3">
    <source>
        <dbReference type="EMBL" id="GAQ89709.1"/>
    </source>
</evidence>
<feature type="region of interest" description="Disordered" evidence="1">
    <location>
        <begin position="242"/>
        <end position="343"/>
    </location>
</feature>
<feature type="region of interest" description="Disordered" evidence="1">
    <location>
        <begin position="1059"/>
        <end position="1085"/>
    </location>
</feature>
<protein>
    <recommendedName>
        <fullName evidence="2">Agenet domain-containing protein</fullName>
    </recommendedName>
</protein>
<feature type="domain" description="Agenet" evidence="2">
    <location>
        <begin position="382"/>
        <end position="436"/>
    </location>
</feature>
<feature type="region of interest" description="Disordered" evidence="1">
    <location>
        <begin position="1012"/>
        <end position="1032"/>
    </location>
</feature>
<feature type="region of interest" description="Disordered" evidence="1">
    <location>
        <begin position="612"/>
        <end position="690"/>
    </location>
</feature>
<reference evidence="3 4" key="1">
    <citation type="journal article" date="2014" name="Nat. Commun.">
        <title>Klebsormidium flaccidum genome reveals primary factors for plant terrestrial adaptation.</title>
        <authorList>
            <person name="Hori K."/>
            <person name="Maruyama F."/>
            <person name="Fujisawa T."/>
            <person name="Togashi T."/>
            <person name="Yamamoto N."/>
            <person name="Seo M."/>
            <person name="Sato S."/>
            <person name="Yamada T."/>
            <person name="Mori H."/>
            <person name="Tajima N."/>
            <person name="Moriyama T."/>
            <person name="Ikeuchi M."/>
            <person name="Watanabe M."/>
            <person name="Wada H."/>
            <person name="Kobayashi K."/>
            <person name="Saito M."/>
            <person name="Masuda T."/>
            <person name="Sasaki-Sekimoto Y."/>
            <person name="Mashiguchi K."/>
            <person name="Awai K."/>
            <person name="Shimojima M."/>
            <person name="Masuda S."/>
            <person name="Iwai M."/>
            <person name="Nobusawa T."/>
            <person name="Narise T."/>
            <person name="Kondo S."/>
            <person name="Saito H."/>
            <person name="Sato R."/>
            <person name="Murakawa M."/>
            <person name="Ihara Y."/>
            <person name="Oshima-Yamada Y."/>
            <person name="Ohtaka K."/>
            <person name="Satoh M."/>
            <person name="Sonobe K."/>
            <person name="Ishii M."/>
            <person name="Ohtani R."/>
            <person name="Kanamori-Sato M."/>
            <person name="Honoki R."/>
            <person name="Miyazaki D."/>
            <person name="Mochizuki H."/>
            <person name="Umetsu J."/>
            <person name="Higashi K."/>
            <person name="Shibata D."/>
            <person name="Kamiya Y."/>
            <person name="Sato N."/>
            <person name="Nakamura Y."/>
            <person name="Tabata S."/>
            <person name="Ida S."/>
            <person name="Kurokawa K."/>
            <person name="Ohta H."/>
        </authorList>
    </citation>
    <scope>NUCLEOTIDE SEQUENCE [LARGE SCALE GENOMIC DNA]</scope>
    <source>
        <strain evidence="3 4">NIES-2285</strain>
    </source>
</reference>
<feature type="compositionally biased region" description="Basic and acidic residues" evidence="1">
    <location>
        <begin position="573"/>
        <end position="588"/>
    </location>
</feature>
<feature type="region of interest" description="Disordered" evidence="1">
    <location>
        <begin position="171"/>
        <end position="218"/>
    </location>
</feature>
<feature type="region of interest" description="Disordered" evidence="1">
    <location>
        <begin position="477"/>
        <end position="550"/>
    </location>
</feature>
<keyword evidence="4" id="KW-1185">Reference proteome</keyword>
<feature type="domain" description="Agenet" evidence="2">
    <location>
        <begin position="104"/>
        <end position="163"/>
    </location>
</feature>
<feature type="region of interest" description="Disordered" evidence="1">
    <location>
        <begin position="1769"/>
        <end position="1790"/>
    </location>
</feature>
<evidence type="ECO:0000256" key="1">
    <source>
        <dbReference type="SAM" id="MobiDB-lite"/>
    </source>
</evidence>
<feature type="compositionally biased region" description="Gly residues" evidence="1">
    <location>
        <begin position="289"/>
        <end position="300"/>
    </location>
</feature>
<feature type="compositionally biased region" description="Basic and acidic residues" evidence="1">
    <location>
        <begin position="671"/>
        <end position="683"/>
    </location>
</feature>
<feature type="compositionally biased region" description="Basic and acidic residues" evidence="1">
    <location>
        <begin position="329"/>
        <end position="342"/>
    </location>
</feature>
<dbReference type="PANTHER" id="PTHR36805">
    <property type="entry name" value="AGENET DOMAIN-CONTAINING PROTEIN"/>
    <property type="match status" value="1"/>
</dbReference>
<feature type="region of interest" description="Disordered" evidence="1">
    <location>
        <begin position="790"/>
        <end position="816"/>
    </location>
</feature>
<feature type="region of interest" description="Disordered" evidence="1">
    <location>
        <begin position="434"/>
        <end position="461"/>
    </location>
</feature>
<accession>A0A1Y1IJX3</accession>
<sequence>MKRMGDLKQESSQILTIFAQIIEFSHGQAQDTKYLHLRCLDFHDVECEEQPHVVPLYEARPTSPSSNTVRVLTSRPEPPPVYWSTNPLAGPEHDGDKLFFRRTRKYAVGDAVDAFVNICWWEVHITALNGQEAQVEAKQPPEGEGVATSVSFEDLRPTLVWENDTWTLPTNTNGLPPLGVFEVVPGRSPLPPGSRPRSAKSDRRVEETDPFPSMAEEDIRQGFETLLGSVDRGCEPAVEQLGFRGFSKQSPTRPQSTGSRSAPARTRALSDCANDDTGSEEEDPVWEPGGKGSGRNGKGSRGTRIRNGLGLSGTADRPSSGPQSGRPNVRPERQEQQTKKQDAMAAEKAGRLLQDLLGRWESVSVESARRASEQLNRWTPGESALRSRCVDVRAWYRAKFEKMLQKGRRFVRYQGPNKLEYTWQRWERRHVSVEEWPPEKSTEQREGDKENESGTVGPLFGTVAKVTQGKARAAQKRVQRARDLQLHLPKSETTPTRDSSLGAPPPSESVKGPNNSRFLSTDRLPVAGLPGPLSDPRRRVAQPAMLPGTQPPVAKLAAASTPELLNPLPLHSKSGESEKEPSNETGIHRVEGGFLIRVEPCLFRSEAEVGVGAEAEAEGEDGAMETSEPRPAEQLKAQVEVRAGASLRTEVDSPTEAPAPSERPSPAQATGDHRSYTSERCEQDPDATEADFVSCLEPSEAVESARALLDTWTPDALDEARGLSYMVNGWLPDEDKLSPGEVPNGSGRSWSDWWKRGKAEEKRTEKRKQERGRKRNGVWKWTAEGKRNRKCLPQGSSLVDSAESPDTHSKRMKRAKPMEVVRVSERVEMLRKIEDVPLAKWFGFRKAGESVTEADWGAAEGLEALDAGKGGDGEMIPTDAAWLQESAARAEYAPEHVPAEKQSPVGDVAGADRDGFRKRLLRNVCALANERRERKAEALSRMQFRPRNPVFAGAFNAHHAAALLEAVERAVLPDLLRNAAMGRFEVGRNARRRMPEGWCEAVVGEARYRGASRQPAAANNEERPNGPTLTGPEKVKVRNFVAELTQEVVAMLQIMREVPSQAAPPNGDGTTFRPGLSSGNGTRSEGAGELYRAACAILASARVPDDSGRVDLTRLQSAVRPVFRSSVRWFRSALEDLRGYSAGSNPAAGGARLGVYAAGPNPPAGVLAAAPVRFEDPSTGPNPPTGGPAAAPPRDWEGEFEAAPNVPNLLGLLACFDRSYAALLGARAVAVNRAVARSLERWKTRSRDEPNGEERPVKKGRGPNGEAGDVRQETGGVVRELPEGVRFVAAGVRKAARPCVRSERARALPRDENLGEASTSGSSADANGAQDRIVTNEERRGVLDESLSRKRAKHGIPSQTSGVAFRSGSRTRPLAPASSEQVSLQAARPDNVQFICGRGNPGGSGERSGGAGELSRAAFRILVGARIPAGSGGIGNDLARLQSTMRPVFRSSVRWFNAAQEDLRDYSASPNPLPGGPAAAMARDWEADFEAASNVPNLLGLLDDFDRSYAALLSARAVAVNRAVASSMERWTTRSREEPTGEERPGKRVRARGPDGEAGELPQETGGVTGELPGDARFAAPVAAEAGRPFVRFDRSRAVSGARSTERISEADVLGALFRPSSGSAPLGASGAPSQHGFNRERRDAGLKLDLRRDKPAEHFQVEAAKPCWVSALNPGGMRSHAYGGEVEQDRRPSTSWRDPSFLNTLSPPTLEVPNSCARTEVVPGVSRNVLATVPLPGVTHPVEYPPVRFGSTPGPFRAPLIASDYANEQRGGGAAKHENAKAGRALKPAEHGAEIENRASCNQSAVFKTRYLQTPRAPARAWLHSGVAQREGAELAAAPQLAMEPLGAARASEPRGWTASALERTERLVSARG</sequence>
<feature type="compositionally biased region" description="Basic and acidic residues" evidence="1">
    <location>
        <begin position="434"/>
        <end position="452"/>
    </location>
</feature>
<evidence type="ECO:0000259" key="2">
    <source>
        <dbReference type="SMART" id="SM00743"/>
    </source>
</evidence>
<dbReference type="OrthoDB" id="433924at2759"/>
<dbReference type="InterPro" id="IPR014002">
    <property type="entry name" value="Agenet_dom_plant"/>
</dbReference>
<feature type="region of interest" description="Disordered" evidence="1">
    <location>
        <begin position="1528"/>
        <end position="1570"/>
    </location>
</feature>